<evidence type="ECO:0000256" key="7">
    <source>
        <dbReference type="ARBA" id="ARBA00023136"/>
    </source>
</evidence>
<name>A0A0L0HA16_SPIPD</name>
<comment type="subcellular location">
    <subcellularLocation>
        <location evidence="1">Golgi apparatus membrane</location>
        <topology evidence="1">Peripheral membrane protein</topology>
    </subcellularLocation>
</comment>
<feature type="region of interest" description="Disordered" evidence="9">
    <location>
        <begin position="33"/>
        <end position="57"/>
    </location>
</feature>
<gene>
    <name evidence="10" type="ORF">SPPG_06847</name>
</gene>
<protein>
    <recommendedName>
        <fullName evidence="3">Conserved oligomeric Golgi complex subunit 7</fullName>
    </recommendedName>
    <alternativeName>
        <fullName evidence="8">Component of oligomeric Golgi complex 7</fullName>
    </alternativeName>
</protein>
<dbReference type="VEuPathDB" id="FungiDB:SPPG_06847"/>
<dbReference type="GO" id="GO:0007030">
    <property type="term" value="P:Golgi organization"/>
    <property type="evidence" value="ECO:0007669"/>
    <property type="project" value="TreeGrafter"/>
</dbReference>
<proteinExistence type="inferred from homology"/>
<dbReference type="GO" id="GO:0006886">
    <property type="term" value="P:intracellular protein transport"/>
    <property type="evidence" value="ECO:0007669"/>
    <property type="project" value="InterPro"/>
</dbReference>
<reference evidence="10 11" key="1">
    <citation type="submission" date="2009-08" db="EMBL/GenBank/DDBJ databases">
        <title>The Genome Sequence of Spizellomyces punctatus strain DAOM BR117.</title>
        <authorList>
            <consortium name="The Broad Institute Genome Sequencing Platform"/>
            <person name="Russ C."/>
            <person name="Cuomo C."/>
            <person name="Shea T."/>
            <person name="Young S.K."/>
            <person name="Zeng Q."/>
            <person name="Koehrsen M."/>
            <person name="Haas B."/>
            <person name="Borodovsky M."/>
            <person name="Guigo R."/>
            <person name="Alvarado L."/>
            <person name="Berlin A."/>
            <person name="Bochicchio J."/>
            <person name="Borenstein D."/>
            <person name="Chapman S."/>
            <person name="Chen Z."/>
            <person name="Engels R."/>
            <person name="Freedman E."/>
            <person name="Gellesch M."/>
            <person name="Goldberg J."/>
            <person name="Griggs A."/>
            <person name="Gujja S."/>
            <person name="Heiman D."/>
            <person name="Hepburn T."/>
            <person name="Howarth C."/>
            <person name="Jen D."/>
            <person name="Larson L."/>
            <person name="Lewis B."/>
            <person name="Mehta T."/>
            <person name="Park D."/>
            <person name="Pearson M."/>
            <person name="Roberts A."/>
            <person name="Saif S."/>
            <person name="Shenoy N."/>
            <person name="Sisk P."/>
            <person name="Stolte C."/>
            <person name="Sykes S."/>
            <person name="Thomson T."/>
            <person name="Walk T."/>
            <person name="White J."/>
            <person name="Yandava C."/>
            <person name="Burger G."/>
            <person name="Gray M.W."/>
            <person name="Holland P.W.H."/>
            <person name="King N."/>
            <person name="Lang F.B.F."/>
            <person name="Roger A.J."/>
            <person name="Ruiz-Trillo I."/>
            <person name="Lander E."/>
            <person name="Nusbaum C."/>
        </authorList>
    </citation>
    <scope>NUCLEOTIDE SEQUENCE [LARGE SCALE GENOMIC DNA]</scope>
    <source>
        <strain evidence="10 11">DAOM BR117</strain>
    </source>
</reference>
<keyword evidence="7" id="KW-0472">Membrane</keyword>
<dbReference type="GO" id="GO:0006890">
    <property type="term" value="P:retrograde vesicle-mediated transport, Golgi to endoplasmic reticulum"/>
    <property type="evidence" value="ECO:0007669"/>
    <property type="project" value="TreeGrafter"/>
</dbReference>
<evidence type="ECO:0000256" key="8">
    <source>
        <dbReference type="ARBA" id="ARBA00031345"/>
    </source>
</evidence>
<feature type="region of interest" description="Disordered" evidence="9">
    <location>
        <begin position="106"/>
        <end position="166"/>
    </location>
</feature>
<feature type="region of interest" description="Disordered" evidence="9">
    <location>
        <begin position="486"/>
        <end position="508"/>
    </location>
</feature>
<dbReference type="eggNOG" id="KOG4182">
    <property type="taxonomic scope" value="Eukaryota"/>
</dbReference>
<evidence type="ECO:0000256" key="9">
    <source>
        <dbReference type="SAM" id="MobiDB-lite"/>
    </source>
</evidence>
<dbReference type="GeneID" id="27690120"/>
<dbReference type="STRING" id="645134.A0A0L0HA16"/>
<dbReference type="Pfam" id="PF10191">
    <property type="entry name" value="COG7"/>
    <property type="match status" value="1"/>
</dbReference>
<dbReference type="EMBL" id="KQ257462">
    <property type="protein sequence ID" value="KNC97851.1"/>
    <property type="molecule type" value="Genomic_DNA"/>
</dbReference>
<dbReference type="InParanoid" id="A0A0L0HA16"/>
<feature type="compositionally biased region" description="Basic and acidic residues" evidence="9">
    <location>
        <begin position="493"/>
        <end position="508"/>
    </location>
</feature>
<evidence type="ECO:0000313" key="10">
    <source>
        <dbReference type="EMBL" id="KNC97851.1"/>
    </source>
</evidence>
<dbReference type="GO" id="GO:0000139">
    <property type="term" value="C:Golgi membrane"/>
    <property type="evidence" value="ECO:0007669"/>
    <property type="project" value="UniProtKB-SubCell"/>
</dbReference>
<feature type="compositionally biased region" description="Polar residues" evidence="9">
    <location>
        <begin position="150"/>
        <end position="166"/>
    </location>
</feature>
<keyword evidence="11" id="KW-1185">Reference proteome</keyword>
<dbReference type="Proteomes" id="UP000053201">
    <property type="component" value="Unassembled WGS sequence"/>
</dbReference>
<accession>A0A0L0HA16</accession>
<dbReference type="OMA" id="LKYYHNC"/>
<keyword evidence="4" id="KW-0813">Transport</keyword>
<evidence type="ECO:0000256" key="1">
    <source>
        <dbReference type="ARBA" id="ARBA00004395"/>
    </source>
</evidence>
<evidence type="ECO:0000313" key="11">
    <source>
        <dbReference type="Proteomes" id="UP000053201"/>
    </source>
</evidence>
<keyword evidence="5" id="KW-0653">Protein transport</keyword>
<dbReference type="RefSeq" id="XP_016605891.1">
    <property type="nucleotide sequence ID" value="XM_016755042.1"/>
</dbReference>
<dbReference type="OrthoDB" id="249612at2759"/>
<organism evidence="10 11">
    <name type="scientific">Spizellomyces punctatus (strain DAOM BR117)</name>
    <dbReference type="NCBI Taxonomy" id="645134"/>
    <lineage>
        <taxon>Eukaryota</taxon>
        <taxon>Fungi</taxon>
        <taxon>Fungi incertae sedis</taxon>
        <taxon>Chytridiomycota</taxon>
        <taxon>Chytridiomycota incertae sedis</taxon>
        <taxon>Chytridiomycetes</taxon>
        <taxon>Spizellomycetales</taxon>
        <taxon>Spizellomycetaceae</taxon>
        <taxon>Spizellomyces</taxon>
    </lineage>
</organism>
<dbReference type="PANTHER" id="PTHR21443">
    <property type="entry name" value="CONSERVED OLIGOMERIC GOLGI COMPLEX COMPONENT 7"/>
    <property type="match status" value="1"/>
</dbReference>
<evidence type="ECO:0000256" key="5">
    <source>
        <dbReference type="ARBA" id="ARBA00022927"/>
    </source>
</evidence>
<evidence type="ECO:0000256" key="4">
    <source>
        <dbReference type="ARBA" id="ARBA00022448"/>
    </source>
</evidence>
<dbReference type="AlphaFoldDB" id="A0A0L0HA16"/>
<dbReference type="InterPro" id="IPR019335">
    <property type="entry name" value="COG7"/>
</dbReference>
<sequence>MGEERWCPLEAVSNDGHVSRLTHTPAHRRRAILPSTESGMATNGRVPDRQGRVGGFQPIASSNLSAPASASSFGLDVDAFLAPDFDVKEWINDALAAPAAALRARRQSNAEGNSESEVDSEPFAGSEEKVEDTLEASGLGVGEVAKERTSISSKPSQASAGDPSSSMSVEQCASNLVLKLQLLSLDISTKFEQLSEEAVRNIPRTLYNLDLIRKDAQRVREAIDDARRGFDQAERGAGGAFKDLVRLDQVRNRMASTRLALKEAENWSTLSGEMDAIFSARDYTKASIRLEEAQRSLGLLAATPDYEERRDLLANLQNQLETSLSPQLTAALNDHDAEAVRKLYNVYNRIQRSDEFTKLYNKSRISALVRFWQQYDEELTIRVAASGGDQEFGHWLNQFYDEILMVLKKELSWCAYIFPSPQKVLHDLVQEVFEALQPTAGSRIRGLASRLKDSCLPSIVNAYQATVQFGIKVEKLLFFSNATKEASSPTRSENSKERLSVDSHRSDVTAPAHDDLSNWGNIVFEPFVTFQQGYDKHERNYLLFASSTILALDKKTDYMELARVMTESVAKLFSFAEAAVGRCRLFTTGFGAGGLVDALNDYFAAVFSRYGNLVQQLRGDVGLDKPALQRTNNELDDDDEYDFGSGELGRQEWGNFQVGLRLLGLCSAINKRLMSFDRVLRNGLGGIVRRRLDVGWDTPMNFWVDEKEHGEECWASFRLLSMSTLNSYKLRNVLSAFEAIGDGANIQAVRDNSIEGEPRLFERALLHLNTLTTTFQRFVFDTLFAVVEKQLAPLPSMDIWNSNAPTTAGPFNLDVPQFSLSPLSYITRIGEHLLTLPQQLELYVDDDALKFSIKTLPYLSPKDFDYNEEDIPPEEDDVTHLWITSVSRGTMSTYINSLLRIPRLSQHGTKQLLTDVGYVANVFAAMDIELLPEFRRVHALLDMDDAQVKARFVKVRQGKPEVEGDGFIFGDEDLVRRVTGIRGIDVGRYP</sequence>
<evidence type="ECO:0000256" key="6">
    <source>
        <dbReference type="ARBA" id="ARBA00023034"/>
    </source>
</evidence>
<dbReference type="GO" id="GO:0017119">
    <property type="term" value="C:Golgi transport complex"/>
    <property type="evidence" value="ECO:0007669"/>
    <property type="project" value="InterPro"/>
</dbReference>
<keyword evidence="6" id="KW-0333">Golgi apparatus</keyword>
<dbReference type="PANTHER" id="PTHR21443:SF0">
    <property type="entry name" value="CONSERVED OLIGOMERIC GOLGI COMPLEX SUBUNIT 7"/>
    <property type="match status" value="1"/>
</dbReference>
<evidence type="ECO:0000256" key="2">
    <source>
        <dbReference type="ARBA" id="ARBA00005831"/>
    </source>
</evidence>
<comment type="similarity">
    <text evidence="2">Belongs to the COG7 family.</text>
</comment>
<evidence type="ECO:0000256" key="3">
    <source>
        <dbReference type="ARBA" id="ARBA00020984"/>
    </source>
</evidence>